<evidence type="ECO:0000313" key="1">
    <source>
        <dbReference type="EMBL" id="ARN20231.1"/>
    </source>
</evidence>
<protein>
    <submittedName>
        <fullName evidence="1">Acetate kinase</fullName>
    </submittedName>
</protein>
<gene>
    <name evidence="1" type="ORF">A4W93_10135</name>
</gene>
<keyword evidence="1" id="KW-0418">Kinase</keyword>
<dbReference type="EMBL" id="CP015118">
    <property type="protein sequence ID" value="ARN20231.1"/>
    <property type="molecule type" value="Genomic_DNA"/>
</dbReference>
<organism evidence="1 2">
    <name type="scientific">Piscinibacter gummiphilus</name>
    <dbReference type="NCBI Taxonomy" id="946333"/>
    <lineage>
        <taxon>Bacteria</taxon>
        <taxon>Pseudomonadati</taxon>
        <taxon>Pseudomonadota</taxon>
        <taxon>Betaproteobacteria</taxon>
        <taxon>Burkholderiales</taxon>
        <taxon>Sphaerotilaceae</taxon>
        <taxon>Piscinibacter</taxon>
    </lineage>
</organism>
<keyword evidence="1" id="KW-0808">Transferase</keyword>
<dbReference type="Proteomes" id="UP000193427">
    <property type="component" value="Chromosome"/>
</dbReference>
<keyword evidence="2" id="KW-1185">Reference proteome</keyword>
<reference evidence="1 2" key="1">
    <citation type="submission" date="2016-04" db="EMBL/GenBank/DDBJ databases">
        <title>Complete genome sequence of natural rubber-degrading, novel Gram-negative bacterium, Rhizobacter gummiphilus strain NS21.</title>
        <authorList>
            <person name="Tabata M."/>
            <person name="Kasai D."/>
            <person name="Fukuda M."/>
        </authorList>
    </citation>
    <scope>NUCLEOTIDE SEQUENCE [LARGE SCALE GENOMIC DNA]</scope>
    <source>
        <strain evidence="1 2">NS21</strain>
    </source>
</reference>
<dbReference type="GO" id="GO:0016301">
    <property type="term" value="F:kinase activity"/>
    <property type="evidence" value="ECO:0007669"/>
    <property type="project" value="UniProtKB-KW"/>
</dbReference>
<dbReference type="STRING" id="946333.A4W93_10135"/>
<evidence type="ECO:0000313" key="2">
    <source>
        <dbReference type="Proteomes" id="UP000193427"/>
    </source>
</evidence>
<name>A0A1W6L7C3_9BURK</name>
<dbReference type="RefSeq" id="WP_085750502.1">
    <property type="nucleotide sequence ID" value="NZ_BSPR01000014.1"/>
</dbReference>
<accession>A0A1W6L7C3</accession>
<dbReference type="OrthoDB" id="5297564at2"/>
<dbReference type="AlphaFoldDB" id="A0A1W6L7C3"/>
<sequence>MNPNRLQRTARRALCAAACAGGMAGAFAQAGASAPNAEPTPRPAAPEPVGKAPEAKPLEVAPIFEGPGVLTPKGAFVFEPSFQYAYSTSNRVALIGYTIIPAIVIGVIDVREVKRTSLTTTLTGRYGLTNRAEVEFRLPYVLRSDDSVGRELQAGSPESTAFNAKAHDIGDIEAILRYQLNDGGLDKPFFVGSLRFKARTGKDPFEVDTTTTTPGFRGGIQNELPTGSGFYGLQPALTVLFPSDPAVLFGTLSYLYSFERDDVVALTNGSATNIGTVTPGGVFGLNFGMGMALNEKSSFSIGYEHNIVEVTKVNGAVPPGSVRIQLATLLLGYSYRMSDKQSLNLSVGAGLTADTPSVTLTLRIPFTF</sequence>
<proteinExistence type="predicted"/>
<dbReference type="KEGG" id="rgu:A4W93_10135"/>